<dbReference type="VEuPathDB" id="CryptoDB:cand_011810"/>
<evidence type="ECO:0000313" key="2">
    <source>
        <dbReference type="Proteomes" id="UP000186804"/>
    </source>
</evidence>
<evidence type="ECO:0000313" key="1">
    <source>
        <dbReference type="EMBL" id="OII72653.1"/>
    </source>
</evidence>
<protein>
    <submittedName>
        <fullName evidence="1">Uncharacterized protein</fullName>
    </submittedName>
</protein>
<organism evidence="1 2">
    <name type="scientific">Cryptosporidium andersoni</name>
    <dbReference type="NCBI Taxonomy" id="117008"/>
    <lineage>
        <taxon>Eukaryota</taxon>
        <taxon>Sar</taxon>
        <taxon>Alveolata</taxon>
        <taxon>Apicomplexa</taxon>
        <taxon>Conoidasida</taxon>
        <taxon>Coccidia</taxon>
        <taxon>Eucoccidiorida</taxon>
        <taxon>Eimeriorina</taxon>
        <taxon>Cryptosporidiidae</taxon>
        <taxon>Cryptosporidium</taxon>
    </lineage>
</organism>
<sequence>MIFLIESKQLLIILIICLFFVTDICANLKKHKLNNQGTLPIDEIARLSRTAAKYVSEAHITEIVDDPGPRARAWISSNYQRAKYRRLQWSCILKTLKEPILGYKVEVSIFNHRNPPPVQNFMKSENQLEMYHQCLNVFNFIHTQAKSMIVIPEARKPVLKVLLYYICYKSVQNFFENNWPSSVMILREITSMAISLSKANRIENLRINTLISEFSTSPYSHEIVPINKSRRYMNIDMEGYNIWQYALYRSQILYSSEIPIRMQHQEELSYIVMSGSPVPPAEFLNMRNLQLLYTESLQFTTTLIFSIILLKVRNTLPIRSLEVNIYNISKMPKKFVKINVLLAFAARIARDYVYVRSEWFELVNALLELDLEEKERGNSPILKWNGDINMPLNFEPDIVDPQQLITNCIRSLEQLSIQGTLIINSVQSNSSPEILHKLEDICTRVQHYLLPYSKIYANSQDENKPLKSILKKVNPFDYEEPKKKNIKFAPNVKVSSYVLGSKPSEMDDLGYFTLDTSLRTAIKKSEFESTARSEIPIHYQNQAADEDEVISELFDNKFVDTEDILVDTPYPKSECEFQSQMIQSMQLEEPEYQDIDKNSTKVSKSLELNNIDLDDKVKVQDLTDGYNFTNEMNSLDNWIVY</sequence>
<gene>
    <name evidence="1" type="ORF">cand_011810</name>
</gene>
<keyword evidence="2" id="KW-1185">Reference proteome</keyword>
<name>A0A1J4MIH5_9CRYT</name>
<dbReference type="GeneID" id="92365366"/>
<comment type="caution">
    <text evidence="1">The sequence shown here is derived from an EMBL/GenBank/DDBJ whole genome shotgun (WGS) entry which is preliminary data.</text>
</comment>
<reference evidence="1 2" key="1">
    <citation type="submission" date="2016-10" db="EMBL/GenBank/DDBJ databases">
        <title>Reductive evolution of mitochondrial metabolism and differential evolution of invasion-related proteins in Cryptosporidium.</title>
        <authorList>
            <person name="Liu S."/>
            <person name="Roellig D.M."/>
            <person name="Guo Y."/>
            <person name="Li N."/>
            <person name="Frace M.A."/>
            <person name="Tang K."/>
            <person name="Zhang L."/>
            <person name="Feng Y."/>
            <person name="Xiao L."/>
        </authorList>
    </citation>
    <scope>NUCLEOTIDE SEQUENCE [LARGE SCALE GENOMIC DNA]</scope>
    <source>
        <strain evidence="1">30847</strain>
    </source>
</reference>
<accession>A0A1J4MIH5</accession>
<dbReference type="RefSeq" id="XP_067067040.1">
    <property type="nucleotide sequence ID" value="XM_067211420.1"/>
</dbReference>
<dbReference type="OrthoDB" id="339108at2759"/>
<dbReference type="EMBL" id="LRBS01000111">
    <property type="protein sequence ID" value="OII72653.1"/>
    <property type="molecule type" value="Genomic_DNA"/>
</dbReference>
<dbReference type="Proteomes" id="UP000186804">
    <property type="component" value="Unassembled WGS sequence"/>
</dbReference>
<proteinExistence type="predicted"/>
<dbReference type="AlphaFoldDB" id="A0A1J4MIH5"/>